<feature type="transmembrane region" description="Helical" evidence="12">
    <location>
        <begin position="16"/>
        <end position="34"/>
    </location>
</feature>
<evidence type="ECO:0000256" key="2">
    <source>
        <dbReference type="ARBA" id="ARBA00006434"/>
    </source>
</evidence>
<dbReference type="Pfam" id="PF00474">
    <property type="entry name" value="SSF"/>
    <property type="match status" value="1"/>
</dbReference>
<feature type="non-terminal residue" evidence="13">
    <location>
        <position position="1"/>
    </location>
</feature>
<evidence type="ECO:0000313" key="13">
    <source>
        <dbReference type="EMBL" id="EQD47243.1"/>
    </source>
</evidence>
<evidence type="ECO:0000256" key="10">
    <source>
        <dbReference type="ARBA" id="ARBA00023136"/>
    </source>
</evidence>
<evidence type="ECO:0000256" key="8">
    <source>
        <dbReference type="ARBA" id="ARBA00023053"/>
    </source>
</evidence>
<keyword evidence="5 12" id="KW-0812">Transmembrane</keyword>
<feature type="transmembrane region" description="Helical" evidence="12">
    <location>
        <begin position="128"/>
        <end position="147"/>
    </location>
</feature>
<evidence type="ECO:0000256" key="4">
    <source>
        <dbReference type="ARBA" id="ARBA00022475"/>
    </source>
</evidence>
<dbReference type="InterPro" id="IPR001734">
    <property type="entry name" value="Na/solute_symporter"/>
</dbReference>
<keyword evidence="4" id="KW-1003">Cell membrane</keyword>
<gene>
    <name evidence="13" type="ORF">B1B_12411</name>
</gene>
<dbReference type="InterPro" id="IPR038377">
    <property type="entry name" value="Na/Glc_symporter_sf"/>
</dbReference>
<dbReference type="GO" id="GO:0015293">
    <property type="term" value="F:symporter activity"/>
    <property type="evidence" value="ECO:0007669"/>
    <property type="project" value="UniProtKB-KW"/>
</dbReference>
<comment type="similarity">
    <text evidence="2">Belongs to the sodium:solute symporter (SSF) (TC 2.A.21) family.</text>
</comment>
<dbReference type="AlphaFoldDB" id="T0ZRG6"/>
<keyword evidence="3" id="KW-0813">Transport</keyword>
<dbReference type="GO" id="GO:0005886">
    <property type="term" value="C:plasma membrane"/>
    <property type="evidence" value="ECO:0007669"/>
    <property type="project" value="UniProtKB-SubCell"/>
</dbReference>
<dbReference type="EMBL" id="AUZY01008123">
    <property type="protein sequence ID" value="EQD47243.1"/>
    <property type="molecule type" value="Genomic_DNA"/>
</dbReference>
<comment type="caution">
    <text evidence="13">The sequence shown here is derived from an EMBL/GenBank/DDBJ whole genome shotgun (WGS) entry which is preliminary data.</text>
</comment>
<sequence length="164" mass="17960">KTLAEMMEDLLFRDKVSRIIVGLLMLALMIAYIGGQGMGMGLLFEEFTGANPTYIILFVTAVFIAYTYMGGMYAVARVEFVIGMLVIGLGIVYYGSAFSLVHFSASYLNHRLAAVGAQSLTTFHFDPSTITLFFTGMLGVLGAQIYWQRCFAAKDGKTARTGML</sequence>
<protein>
    <submittedName>
        <fullName evidence="13">Sodium:solute symporter family protein</fullName>
    </submittedName>
</protein>
<evidence type="ECO:0000256" key="7">
    <source>
        <dbReference type="ARBA" id="ARBA00022989"/>
    </source>
</evidence>
<keyword evidence="7 12" id="KW-1133">Transmembrane helix</keyword>
<keyword evidence="11" id="KW-0739">Sodium transport</keyword>
<dbReference type="PROSITE" id="PS50283">
    <property type="entry name" value="NA_SOLUT_SYMP_3"/>
    <property type="match status" value="1"/>
</dbReference>
<dbReference type="Gene3D" id="1.20.1730.10">
    <property type="entry name" value="Sodium/glucose cotransporter"/>
    <property type="match status" value="1"/>
</dbReference>
<organism evidence="13">
    <name type="scientific">mine drainage metagenome</name>
    <dbReference type="NCBI Taxonomy" id="410659"/>
    <lineage>
        <taxon>unclassified sequences</taxon>
        <taxon>metagenomes</taxon>
        <taxon>ecological metagenomes</taxon>
    </lineage>
</organism>
<proteinExistence type="inferred from homology"/>
<dbReference type="PANTHER" id="PTHR48086:SF3">
    <property type="entry name" value="SODIUM_PROLINE SYMPORTER"/>
    <property type="match status" value="1"/>
</dbReference>
<evidence type="ECO:0000256" key="11">
    <source>
        <dbReference type="ARBA" id="ARBA00023201"/>
    </source>
</evidence>
<feature type="transmembrane region" description="Helical" evidence="12">
    <location>
        <begin position="54"/>
        <end position="75"/>
    </location>
</feature>
<name>T0ZRG6_9ZZZZ</name>
<keyword evidence="9" id="KW-0406">Ion transport</keyword>
<dbReference type="InterPro" id="IPR050277">
    <property type="entry name" value="Sodium:Solute_Symporter"/>
</dbReference>
<evidence type="ECO:0000256" key="1">
    <source>
        <dbReference type="ARBA" id="ARBA00004651"/>
    </source>
</evidence>
<keyword evidence="6" id="KW-0769">Symport</keyword>
<dbReference type="GO" id="GO:0006814">
    <property type="term" value="P:sodium ion transport"/>
    <property type="evidence" value="ECO:0007669"/>
    <property type="project" value="UniProtKB-KW"/>
</dbReference>
<feature type="non-terminal residue" evidence="13">
    <location>
        <position position="164"/>
    </location>
</feature>
<evidence type="ECO:0000256" key="9">
    <source>
        <dbReference type="ARBA" id="ARBA00023065"/>
    </source>
</evidence>
<dbReference type="PANTHER" id="PTHR48086">
    <property type="entry name" value="SODIUM/PROLINE SYMPORTER-RELATED"/>
    <property type="match status" value="1"/>
</dbReference>
<evidence type="ECO:0000256" key="6">
    <source>
        <dbReference type="ARBA" id="ARBA00022847"/>
    </source>
</evidence>
<keyword evidence="10 12" id="KW-0472">Membrane</keyword>
<reference evidence="13" key="1">
    <citation type="submission" date="2013-08" db="EMBL/GenBank/DDBJ databases">
        <authorList>
            <person name="Mendez C."/>
            <person name="Richter M."/>
            <person name="Ferrer M."/>
            <person name="Sanchez J."/>
        </authorList>
    </citation>
    <scope>NUCLEOTIDE SEQUENCE</scope>
</reference>
<comment type="subcellular location">
    <subcellularLocation>
        <location evidence="1">Cell membrane</location>
        <topology evidence="1">Multi-pass membrane protein</topology>
    </subcellularLocation>
</comment>
<accession>T0ZRG6</accession>
<reference evidence="13" key="2">
    <citation type="journal article" date="2014" name="ISME J.">
        <title>Microbial stratification in low pH oxic and suboxic macroscopic growths along an acid mine drainage.</title>
        <authorList>
            <person name="Mendez-Garcia C."/>
            <person name="Mesa V."/>
            <person name="Sprenger R.R."/>
            <person name="Richter M."/>
            <person name="Diez M.S."/>
            <person name="Solano J."/>
            <person name="Bargiela R."/>
            <person name="Golyshina O.V."/>
            <person name="Manteca A."/>
            <person name="Ramos J.L."/>
            <person name="Gallego J.R."/>
            <person name="Llorente I."/>
            <person name="Martins Dos Santos V.A."/>
            <person name="Jensen O.N."/>
            <person name="Pelaez A.I."/>
            <person name="Sanchez J."/>
            <person name="Ferrer M."/>
        </authorList>
    </citation>
    <scope>NUCLEOTIDE SEQUENCE</scope>
</reference>
<keyword evidence="8" id="KW-0915">Sodium</keyword>
<feature type="transmembrane region" description="Helical" evidence="12">
    <location>
        <begin position="82"/>
        <end position="108"/>
    </location>
</feature>
<evidence type="ECO:0000256" key="5">
    <source>
        <dbReference type="ARBA" id="ARBA00022692"/>
    </source>
</evidence>
<evidence type="ECO:0000256" key="3">
    <source>
        <dbReference type="ARBA" id="ARBA00022448"/>
    </source>
</evidence>
<evidence type="ECO:0000256" key="12">
    <source>
        <dbReference type="SAM" id="Phobius"/>
    </source>
</evidence>